<evidence type="ECO:0000313" key="2">
    <source>
        <dbReference type="Proteomes" id="UP000688137"/>
    </source>
</evidence>
<evidence type="ECO:0000313" key="1">
    <source>
        <dbReference type="EMBL" id="CAD8092474.1"/>
    </source>
</evidence>
<comment type="caution">
    <text evidence="1">The sequence shown here is derived from an EMBL/GenBank/DDBJ whole genome shotgun (WGS) entry which is preliminary data.</text>
</comment>
<organism evidence="1 2">
    <name type="scientific">Paramecium primaurelia</name>
    <dbReference type="NCBI Taxonomy" id="5886"/>
    <lineage>
        <taxon>Eukaryota</taxon>
        <taxon>Sar</taxon>
        <taxon>Alveolata</taxon>
        <taxon>Ciliophora</taxon>
        <taxon>Intramacronucleata</taxon>
        <taxon>Oligohymenophorea</taxon>
        <taxon>Peniculida</taxon>
        <taxon>Parameciidae</taxon>
        <taxon>Paramecium</taxon>
    </lineage>
</organism>
<dbReference type="Proteomes" id="UP000688137">
    <property type="component" value="Unassembled WGS sequence"/>
</dbReference>
<sequence>MFEQKFKDLRAKMKPKKVKKISLSLKQQLIESVMNDHLSIHQASKLHSINYSSAKYIINLYKKLGTVAPQQSKHRRKPKFYILNTSVLVDYNSGEILLYKQNQIKKQRQQDNQQITIQKGLIMTSKTIFKTLQINQKNISQSNSDQKQYPTFTDLLELKNFLQIQHKLMVS</sequence>
<keyword evidence="2" id="KW-1185">Reference proteome</keyword>
<name>A0A8S1NYI6_PARPR</name>
<accession>A0A8S1NYI6</accession>
<dbReference type="AlphaFoldDB" id="A0A8S1NYI6"/>
<dbReference type="OMA" id="KVYILNT"/>
<proteinExistence type="predicted"/>
<dbReference type="EMBL" id="CAJJDM010000093">
    <property type="protein sequence ID" value="CAD8092474.1"/>
    <property type="molecule type" value="Genomic_DNA"/>
</dbReference>
<reference evidence="1" key="1">
    <citation type="submission" date="2021-01" db="EMBL/GenBank/DDBJ databases">
        <authorList>
            <consortium name="Genoscope - CEA"/>
            <person name="William W."/>
        </authorList>
    </citation>
    <scope>NUCLEOTIDE SEQUENCE</scope>
</reference>
<gene>
    <name evidence="1" type="ORF">PPRIM_AZ9-3.1.T0900205</name>
</gene>
<protein>
    <submittedName>
        <fullName evidence="1">Uncharacterized protein</fullName>
    </submittedName>
</protein>